<organism evidence="1">
    <name type="scientific">Magallana gigas</name>
    <name type="common">Pacific oyster</name>
    <name type="synonym">Crassostrea gigas</name>
    <dbReference type="NCBI Taxonomy" id="29159"/>
    <lineage>
        <taxon>Eukaryota</taxon>
        <taxon>Metazoa</taxon>
        <taxon>Spiralia</taxon>
        <taxon>Lophotrochozoa</taxon>
        <taxon>Mollusca</taxon>
        <taxon>Bivalvia</taxon>
        <taxon>Autobranchia</taxon>
        <taxon>Pteriomorphia</taxon>
        <taxon>Ostreida</taxon>
        <taxon>Ostreoidea</taxon>
        <taxon>Ostreidae</taxon>
        <taxon>Magallana</taxon>
    </lineage>
</organism>
<proteinExistence type="predicted"/>
<dbReference type="InParanoid" id="K1Q352"/>
<dbReference type="HOGENOM" id="CLU_1733246_0_0_1"/>
<name>K1Q352_MAGGI</name>
<evidence type="ECO:0000313" key="1">
    <source>
        <dbReference type="EMBL" id="EKC28348.1"/>
    </source>
</evidence>
<protein>
    <submittedName>
        <fullName evidence="1">Uncharacterized protein</fullName>
    </submittedName>
</protein>
<sequence length="151" mass="16543">MIFCPQIYTTRHQLPPAHHGIVSPVALDTVYVVPQTPVTFGCTVLFVGDTVGPQPEVERKLCYKELAEATAVREVRTKDAASDLDGLYLIIYTDFCPSPAGGWVCPSVLSPADPVYNTHLSHPSAIAVEKRHFQLRGREKIVLFSGCVVHA</sequence>
<dbReference type="AlphaFoldDB" id="K1Q352"/>
<gene>
    <name evidence="1" type="ORF">CGI_10011570</name>
</gene>
<reference evidence="1" key="1">
    <citation type="journal article" date="2012" name="Nature">
        <title>The oyster genome reveals stress adaptation and complexity of shell formation.</title>
        <authorList>
            <person name="Zhang G."/>
            <person name="Fang X."/>
            <person name="Guo X."/>
            <person name="Li L."/>
            <person name="Luo R."/>
            <person name="Xu F."/>
            <person name="Yang P."/>
            <person name="Zhang L."/>
            <person name="Wang X."/>
            <person name="Qi H."/>
            <person name="Xiong Z."/>
            <person name="Que H."/>
            <person name="Xie Y."/>
            <person name="Holland P.W."/>
            <person name="Paps J."/>
            <person name="Zhu Y."/>
            <person name="Wu F."/>
            <person name="Chen Y."/>
            <person name="Wang J."/>
            <person name="Peng C."/>
            <person name="Meng J."/>
            <person name="Yang L."/>
            <person name="Liu J."/>
            <person name="Wen B."/>
            <person name="Zhang N."/>
            <person name="Huang Z."/>
            <person name="Zhu Q."/>
            <person name="Feng Y."/>
            <person name="Mount A."/>
            <person name="Hedgecock D."/>
            <person name="Xu Z."/>
            <person name="Liu Y."/>
            <person name="Domazet-Loso T."/>
            <person name="Du Y."/>
            <person name="Sun X."/>
            <person name="Zhang S."/>
            <person name="Liu B."/>
            <person name="Cheng P."/>
            <person name="Jiang X."/>
            <person name="Li J."/>
            <person name="Fan D."/>
            <person name="Wang W."/>
            <person name="Fu W."/>
            <person name="Wang T."/>
            <person name="Wang B."/>
            <person name="Zhang J."/>
            <person name="Peng Z."/>
            <person name="Li Y."/>
            <person name="Li N."/>
            <person name="Wang J."/>
            <person name="Chen M."/>
            <person name="He Y."/>
            <person name="Tan F."/>
            <person name="Song X."/>
            <person name="Zheng Q."/>
            <person name="Huang R."/>
            <person name="Yang H."/>
            <person name="Du X."/>
            <person name="Chen L."/>
            <person name="Yang M."/>
            <person name="Gaffney P.M."/>
            <person name="Wang S."/>
            <person name="Luo L."/>
            <person name="She Z."/>
            <person name="Ming Y."/>
            <person name="Huang W."/>
            <person name="Zhang S."/>
            <person name="Huang B."/>
            <person name="Zhang Y."/>
            <person name="Qu T."/>
            <person name="Ni P."/>
            <person name="Miao G."/>
            <person name="Wang J."/>
            <person name="Wang Q."/>
            <person name="Steinberg C.E."/>
            <person name="Wang H."/>
            <person name="Li N."/>
            <person name="Qian L."/>
            <person name="Zhang G."/>
            <person name="Li Y."/>
            <person name="Yang H."/>
            <person name="Liu X."/>
            <person name="Wang J."/>
            <person name="Yin Y."/>
            <person name="Wang J."/>
        </authorList>
    </citation>
    <scope>NUCLEOTIDE SEQUENCE [LARGE SCALE GENOMIC DNA]</scope>
    <source>
        <strain evidence="1">05x7-T-G4-1.051#20</strain>
    </source>
</reference>
<dbReference type="EMBL" id="JH823227">
    <property type="protein sequence ID" value="EKC28348.1"/>
    <property type="molecule type" value="Genomic_DNA"/>
</dbReference>
<accession>K1Q352</accession>